<dbReference type="OrthoDB" id="8956804at2759"/>
<protein>
    <submittedName>
        <fullName evidence="2">Uncharacterized protein</fullName>
    </submittedName>
</protein>
<accession>A0A9D3NT42</accession>
<proteinExistence type="predicted"/>
<feature type="compositionally biased region" description="Basic residues" evidence="1">
    <location>
        <begin position="665"/>
        <end position="674"/>
    </location>
</feature>
<sequence>MNEKKRRSQSGRAGVSTLSTTSDHRPKCFRDIMELVLHLSDEEWTAVSRGMTKKLTRLEFASVCSKIVTEVSSAVVRRLLKPLSRSFGMEAILEASDKLKEMAESKSSKCSASDASAQRSPMEVSDFICHLGQRVVTEVKGAMLEAIRSTASAPSPSTPAEDPILQLHELSTACTNEICDKILFHTKELQRSGGASTSVLSLLMKSLEKAVSVSRSSSWITVSSTSDLVSTTTEVTSSDYISSIPQSMSLFSDEFFSIVPQVISEVLLKMNQKLSSSSVSSQSSFTASNDTEMDLLIELARNTALEILQKFMCVVVDCSDADQSGTEGQQILSFAQRIHADIHKAVFSFISKRKQAVPKKSKTLLDVCTETDAELDVGRENAWKSVAAAEQLLDKATQVASDILVNRLNSQISTGLISAKGLASCTAASSTASVDLDRVASGSTNERFSGVPLQIGTSAMVNGSEAWVSEAQVGDADVHSAPDSRSPSNIQSLSGLEESVLDAERKPSDQNSPYVPLHLFTVVRNQLKAFFTFFSKCAADDQSTEVSAHSESNEDHVTPIHISGDGSVHELGIGRSLSDSVLLRRNSMLRSMRFPSELIYRFVDESVKGLLRNVLNNRSSDGSYGIDGTNGSDGHSSEAAEVQEKKKRPRVRYVLKTSRHVVVKRPRKQKKKQLRVPLPHGEQPSTPVTADLHDASHRGLKTSRSIFKNARRTLGRFFSNISKTFTSCFSSPTAVSE</sequence>
<feature type="region of interest" description="Disordered" evidence="1">
    <location>
        <begin position="1"/>
        <end position="23"/>
    </location>
</feature>
<dbReference type="Proteomes" id="UP000824219">
    <property type="component" value="Linkage Group LG10"/>
</dbReference>
<evidence type="ECO:0000313" key="3">
    <source>
        <dbReference type="Proteomes" id="UP000824219"/>
    </source>
</evidence>
<feature type="compositionally biased region" description="Polar residues" evidence="1">
    <location>
        <begin position="483"/>
        <end position="494"/>
    </location>
</feature>
<gene>
    <name evidence="2" type="ORF">KOW79_009428</name>
</gene>
<feature type="region of interest" description="Disordered" evidence="1">
    <location>
        <begin position="472"/>
        <end position="509"/>
    </location>
</feature>
<organism evidence="2 3">
    <name type="scientific">Hemibagrus wyckioides</name>
    <dbReference type="NCBI Taxonomy" id="337641"/>
    <lineage>
        <taxon>Eukaryota</taxon>
        <taxon>Metazoa</taxon>
        <taxon>Chordata</taxon>
        <taxon>Craniata</taxon>
        <taxon>Vertebrata</taxon>
        <taxon>Euteleostomi</taxon>
        <taxon>Actinopterygii</taxon>
        <taxon>Neopterygii</taxon>
        <taxon>Teleostei</taxon>
        <taxon>Ostariophysi</taxon>
        <taxon>Siluriformes</taxon>
        <taxon>Bagridae</taxon>
        <taxon>Hemibagrus</taxon>
    </lineage>
</organism>
<dbReference type="EMBL" id="JAHKSW010000010">
    <property type="protein sequence ID" value="KAG7327822.1"/>
    <property type="molecule type" value="Genomic_DNA"/>
</dbReference>
<evidence type="ECO:0000313" key="2">
    <source>
        <dbReference type="EMBL" id="KAG7327822.1"/>
    </source>
</evidence>
<reference evidence="2 3" key="1">
    <citation type="submission" date="2021-06" db="EMBL/GenBank/DDBJ databases">
        <title>Chromosome-level genome assembly of the red-tail catfish (Hemibagrus wyckioides).</title>
        <authorList>
            <person name="Shao F."/>
        </authorList>
    </citation>
    <scope>NUCLEOTIDE SEQUENCE [LARGE SCALE GENOMIC DNA]</scope>
    <source>
        <strain evidence="2">EC202008001</strain>
        <tissue evidence="2">Blood</tissue>
    </source>
</reference>
<evidence type="ECO:0000256" key="1">
    <source>
        <dbReference type="SAM" id="MobiDB-lite"/>
    </source>
</evidence>
<feature type="region of interest" description="Disordered" evidence="1">
    <location>
        <begin position="665"/>
        <end position="692"/>
    </location>
</feature>
<feature type="region of interest" description="Disordered" evidence="1">
    <location>
        <begin position="621"/>
        <end position="647"/>
    </location>
</feature>
<keyword evidence="3" id="KW-1185">Reference proteome</keyword>
<feature type="compositionally biased region" description="Basic and acidic residues" evidence="1">
    <location>
        <begin position="635"/>
        <end position="644"/>
    </location>
</feature>
<dbReference type="AlphaFoldDB" id="A0A9D3NT42"/>
<name>A0A9D3NT42_9TELE</name>
<comment type="caution">
    <text evidence="2">The sequence shown here is derived from an EMBL/GenBank/DDBJ whole genome shotgun (WGS) entry which is preliminary data.</text>
</comment>